<dbReference type="PANTHER" id="PTHR12832:SF11">
    <property type="entry name" value="LD23868P"/>
    <property type="match status" value="1"/>
</dbReference>
<name>A0A2R6NQL3_9APHY</name>
<evidence type="ECO:0000256" key="2">
    <source>
        <dbReference type="SAM" id="MobiDB-lite"/>
    </source>
</evidence>
<dbReference type="EMBL" id="MLYV02000956">
    <property type="protein sequence ID" value="PSR74801.1"/>
    <property type="molecule type" value="Genomic_DNA"/>
</dbReference>
<comment type="caution">
    <text evidence="3">The sequence shown here is derived from an EMBL/GenBank/DDBJ whole genome shotgun (WGS) entry which is preliminary data.</text>
</comment>
<proteinExistence type="inferred from homology"/>
<keyword evidence="4" id="KW-1185">Reference proteome</keyword>
<protein>
    <submittedName>
        <fullName evidence="3">Uncharacterized protein</fullName>
    </submittedName>
</protein>
<dbReference type="STRING" id="98765.A0A2R6NQL3"/>
<reference evidence="3 4" key="1">
    <citation type="submission" date="2018-02" db="EMBL/GenBank/DDBJ databases">
        <title>Genome sequence of the basidiomycete white-rot fungus Phlebia centrifuga.</title>
        <authorList>
            <person name="Granchi Z."/>
            <person name="Peng M."/>
            <person name="de Vries R.P."/>
            <person name="Hilden K."/>
            <person name="Makela M.R."/>
            <person name="Grigoriev I."/>
            <person name="Riley R."/>
        </authorList>
    </citation>
    <scope>NUCLEOTIDE SEQUENCE [LARGE SCALE GENOMIC DNA]</scope>
    <source>
        <strain evidence="3 4">FBCC195</strain>
    </source>
</reference>
<evidence type="ECO:0000313" key="4">
    <source>
        <dbReference type="Proteomes" id="UP000186601"/>
    </source>
</evidence>
<comment type="similarity">
    <text evidence="1">Belongs to the TCP11 family.</text>
</comment>
<dbReference type="GO" id="GO:0010737">
    <property type="term" value="P:protein kinase A signaling"/>
    <property type="evidence" value="ECO:0007669"/>
    <property type="project" value="TreeGrafter"/>
</dbReference>
<gene>
    <name evidence="3" type="ORF">PHLCEN_2v9515</name>
</gene>
<organism evidence="3 4">
    <name type="scientific">Hermanssonia centrifuga</name>
    <dbReference type="NCBI Taxonomy" id="98765"/>
    <lineage>
        <taxon>Eukaryota</taxon>
        <taxon>Fungi</taxon>
        <taxon>Dikarya</taxon>
        <taxon>Basidiomycota</taxon>
        <taxon>Agaricomycotina</taxon>
        <taxon>Agaricomycetes</taxon>
        <taxon>Polyporales</taxon>
        <taxon>Meruliaceae</taxon>
        <taxon>Hermanssonia</taxon>
    </lineage>
</organism>
<evidence type="ECO:0000256" key="1">
    <source>
        <dbReference type="ARBA" id="ARBA00010954"/>
    </source>
</evidence>
<evidence type="ECO:0000313" key="3">
    <source>
        <dbReference type="EMBL" id="PSR74801.1"/>
    </source>
</evidence>
<dbReference type="OrthoDB" id="276323at2759"/>
<dbReference type="Pfam" id="PF05794">
    <property type="entry name" value="Tcp11"/>
    <property type="match status" value="1"/>
</dbReference>
<sequence>MAENYWVAIGRELESGCTCTTLDASGRVCDRGCVCLSVPVPTGRPIRTFSPTGDCMTVRTVSRLKPLLRELLEVLVSIIQPPSGRPEGVSLHPHLLHPQVEQNISHVSYLRSILDADLIQQEIEHGLFDPSGVFQAIGDIIRCYCAPMRDRAVDQMVTLARSCVPGGTGTKTDAVRAIRQCFEIMELMKLTLRPYLVHSAAQFELKTFQENRHQKIPLSLDTTRAWFTSAYLELVAQNTASPPKDSAIPSFSKYPRGVQIQVAITKAIVNLIFHPPSSSTPCSSTSSSPNLPSSVNSRYPETLYLDHARLNTLRTDAADFTSLYMLLMLYRQLVHSSPRKDGSRTVVKQDELLALKKEIWEIGPAHLGHCFMRGTKSGDFSETSEKAVEATKWREDIGNVVLQLTMRASEVRSQPYIPTPSSSASTVSGKPPLTPDQNLLKLATSWTESNLRPESSLSALMKKRVRCAVEDAVVEMILPPSLCRKPGVEAGASPSIEHATSGLEPLMPEIRHLAEKLKKLIHIHTTVYGALYAQPGFLVDQPPPVDPAA</sequence>
<feature type="compositionally biased region" description="Polar residues" evidence="2">
    <location>
        <begin position="419"/>
        <end position="428"/>
    </location>
</feature>
<dbReference type="InterPro" id="IPR008862">
    <property type="entry name" value="Tcp11"/>
</dbReference>
<accession>A0A2R6NQL3</accession>
<dbReference type="AlphaFoldDB" id="A0A2R6NQL3"/>
<dbReference type="Proteomes" id="UP000186601">
    <property type="component" value="Unassembled WGS sequence"/>
</dbReference>
<feature type="region of interest" description="Disordered" evidence="2">
    <location>
        <begin position="414"/>
        <end position="433"/>
    </location>
</feature>
<dbReference type="PANTHER" id="PTHR12832">
    <property type="entry name" value="TESTIS-SPECIFIC PROTEIN PBS13 T-COMPLEX 11"/>
    <property type="match status" value="1"/>
</dbReference>